<proteinExistence type="predicted"/>
<dbReference type="AlphaFoldDB" id="A0A4Z2G5X9"/>
<reference evidence="1 2" key="1">
    <citation type="submission" date="2019-03" db="EMBL/GenBank/DDBJ databases">
        <title>First draft genome of Liparis tanakae, snailfish: a comprehensive survey of snailfish specific genes.</title>
        <authorList>
            <person name="Kim W."/>
            <person name="Song I."/>
            <person name="Jeong J.-H."/>
            <person name="Kim D."/>
            <person name="Kim S."/>
            <person name="Ryu S."/>
            <person name="Song J.Y."/>
            <person name="Lee S.K."/>
        </authorList>
    </citation>
    <scope>NUCLEOTIDE SEQUENCE [LARGE SCALE GENOMIC DNA]</scope>
    <source>
        <tissue evidence="1">Muscle</tissue>
    </source>
</reference>
<name>A0A4Z2G5X9_9TELE</name>
<dbReference type="Proteomes" id="UP000314294">
    <property type="component" value="Unassembled WGS sequence"/>
</dbReference>
<evidence type="ECO:0000313" key="1">
    <source>
        <dbReference type="EMBL" id="TNN48977.1"/>
    </source>
</evidence>
<gene>
    <name evidence="1" type="ORF">EYF80_040804</name>
</gene>
<comment type="caution">
    <text evidence="1">The sequence shown here is derived from an EMBL/GenBank/DDBJ whole genome shotgun (WGS) entry which is preliminary data.</text>
</comment>
<organism evidence="1 2">
    <name type="scientific">Liparis tanakae</name>
    <name type="common">Tanaka's snailfish</name>
    <dbReference type="NCBI Taxonomy" id="230148"/>
    <lineage>
        <taxon>Eukaryota</taxon>
        <taxon>Metazoa</taxon>
        <taxon>Chordata</taxon>
        <taxon>Craniata</taxon>
        <taxon>Vertebrata</taxon>
        <taxon>Euteleostomi</taxon>
        <taxon>Actinopterygii</taxon>
        <taxon>Neopterygii</taxon>
        <taxon>Teleostei</taxon>
        <taxon>Neoteleostei</taxon>
        <taxon>Acanthomorphata</taxon>
        <taxon>Eupercaria</taxon>
        <taxon>Perciformes</taxon>
        <taxon>Cottioidei</taxon>
        <taxon>Cottales</taxon>
        <taxon>Liparidae</taxon>
        <taxon>Liparis</taxon>
    </lineage>
</organism>
<sequence length="116" mass="12864">MSNSLKNTGQNLKHWFLTPRSKVNATLSRDAQNIYYIYQRNPSAARFVFMASWKSLGSGSASHTCQVTEGRHLERGAAPGSENIITTKSHTVAGAFTHPEGTVLQEGNRKLLQLKY</sequence>
<accession>A0A4Z2G5X9</accession>
<evidence type="ECO:0000313" key="2">
    <source>
        <dbReference type="Proteomes" id="UP000314294"/>
    </source>
</evidence>
<keyword evidence="2" id="KW-1185">Reference proteome</keyword>
<dbReference type="EMBL" id="SRLO01000674">
    <property type="protein sequence ID" value="TNN48977.1"/>
    <property type="molecule type" value="Genomic_DNA"/>
</dbReference>
<protein>
    <submittedName>
        <fullName evidence="1">Uncharacterized protein</fullName>
    </submittedName>
</protein>